<dbReference type="RefSeq" id="WP_238165885.1">
    <property type="nucleotide sequence ID" value="NZ_SNWQ01000016.1"/>
</dbReference>
<protein>
    <submittedName>
        <fullName evidence="2">Uncharacterized protein</fullName>
    </submittedName>
</protein>
<accession>A0A4R6K8S6</accession>
<comment type="caution">
    <text evidence="2">The sequence shown here is derived from an EMBL/GenBank/DDBJ whole genome shotgun (WGS) entry which is preliminary data.</text>
</comment>
<dbReference type="AlphaFoldDB" id="A0A4R6K8S6"/>
<reference evidence="2 3" key="1">
    <citation type="submission" date="2019-03" db="EMBL/GenBank/DDBJ databases">
        <title>Genomic Encyclopedia of Type Strains, Phase III (KMG-III): the genomes of soil and plant-associated and newly described type strains.</title>
        <authorList>
            <person name="Whitman W."/>
        </authorList>
    </citation>
    <scope>NUCLEOTIDE SEQUENCE [LARGE SCALE GENOMIC DNA]</scope>
    <source>
        <strain evidence="2 3">VKM Ac-2527</strain>
    </source>
</reference>
<evidence type="ECO:0000313" key="3">
    <source>
        <dbReference type="Proteomes" id="UP000295388"/>
    </source>
</evidence>
<feature type="signal peptide" evidence="1">
    <location>
        <begin position="1"/>
        <end position="27"/>
    </location>
</feature>
<dbReference type="Proteomes" id="UP000295388">
    <property type="component" value="Unassembled WGS sequence"/>
</dbReference>
<evidence type="ECO:0000313" key="2">
    <source>
        <dbReference type="EMBL" id="TDO44366.1"/>
    </source>
</evidence>
<keyword evidence="3" id="KW-1185">Reference proteome</keyword>
<gene>
    <name evidence="2" type="ORF">EV643_116178</name>
</gene>
<sequence>MLLRRLFAGLLPVLLLVGVLHSPTARAATMYPSGVGADLGPAPTTLGVRPAAGDDPAGLQTGTEQGRTYWRTNQAANTGYFSFDVDRDYVDELTTDDVLVTVTYLDTGSGTL</sequence>
<proteinExistence type="predicted"/>
<organism evidence="2 3">
    <name type="scientific">Kribbella caucasensis</name>
    <dbReference type="NCBI Taxonomy" id="2512215"/>
    <lineage>
        <taxon>Bacteria</taxon>
        <taxon>Bacillati</taxon>
        <taxon>Actinomycetota</taxon>
        <taxon>Actinomycetes</taxon>
        <taxon>Propionibacteriales</taxon>
        <taxon>Kribbellaceae</taxon>
        <taxon>Kribbella</taxon>
    </lineage>
</organism>
<keyword evidence="1" id="KW-0732">Signal</keyword>
<evidence type="ECO:0000256" key="1">
    <source>
        <dbReference type="SAM" id="SignalP"/>
    </source>
</evidence>
<name>A0A4R6K8S6_9ACTN</name>
<feature type="chain" id="PRO_5020185806" evidence="1">
    <location>
        <begin position="28"/>
        <end position="112"/>
    </location>
</feature>
<dbReference type="EMBL" id="SNWQ01000016">
    <property type="protein sequence ID" value="TDO44366.1"/>
    <property type="molecule type" value="Genomic_DNA"/>
</dbReference>